<evidence type="ECO:0000259" key="10">
    <source>
        <dbReference type="Pfam" id="PF00294"/>
    </source>
</evidence>
<dbReference type="InterPro" id="IPR011877">
    <property type="entry name" value="Ribokinase"/>
</dbReference>
<reference evidence="12" key="1">
    <citation type="submission" date="2020-07" db="EMBL/GenBank/DDBJ databases">
        <title>novel species isolated from the respiratory tract of Marmot.</title>
        <authorList>
            <person name="Zhang G."/>
        </authorList>
    </citation>
    <scope>NUCLEOTIDE SEQUENCE [LARGE SCALE GENOMIC DNA]</scope>
    <source>
        <strain evidence="12">686</strain>
    </source>
</reference>
<dbReference type="InterPro" id="IPR029056">
    <property type="entry name" value="Ribokinase-like"/>
</dbReference>
<keyword evidence="5 9" id="KW-0067">ATP-binding</keyword>
<dbReference type="GO" id="GO:0019303">
    <property type="term" value="P:D-ribose catabolic process"/>
    <property type="evidence" value="ECO:0007669"/>
    <property type="project" value="UniProtKB-UniRule"/>
</dbReference>
<comment type="pathway">
    <text evidence="9">Carbohydrate metabolism; D-ribose degradation; D-ribose 5-phosphate from beta-D-ribopyranose: step 2/2.</text>
</comment>
<comment type="catalytic activity">
    <reaction evidence="9">
        <text>D-ribose + ATP = D-ribose 5-phosphate + ADP + H(+)</text>
        <dbReference type="Rhea" id="RHEA:13697"/>
        <dbReference type="ChEBI" id="CHEBI:15378"/>
        <dbReference type="ChEBI" id="CHEBI:30616"/>
        <dbReference type="ChEBI" id="CHEBI:47013"/>
        <dbReference type="ChEBI" id="CHEBI:78346"/>
        <dbReference type="ChEBI" id="CHEBI:456216"/>
        <dbReference type="EC" id="2.7.1.15"/>
    </reaction>
</comment>
<feature type="active site" description="Proton acceptor" evidence="9">
    <location>
        <position position="267"/>
    </location>
</feature>
<feature type="binding site" evidence="9">
    <location>
        <begin position="233"/>
        <end position="238"/>
    </location>
    <ligand>
        <name>ATP</name>
        <dbReference type="ChEBI" id="CHEBI:30616"/>
    </ligand>
</feature>
<evidence type="ECO:0000313" key="11">
    <source>
        <dbReference type="EMBL" id="QMT01164.1"/>
    </source>
</evidence>
<keyword evidence="8 9" id="KW-0119">Carbohydrate metabolism</keyword>
<dbReference type="KEGG" id="gji:H1R19_20280"/>
<keyword evidence="6 9" id="KW-0460">Magnesium</keyword>
<dbReference type="HAMAP" id="MF_01987">
    <property type="entry name" value="Ribokinase"/>
    <property type="match status" value="1"/>
</dbReference>
<protein>
    <recommendedName>
        <fullName evidence="9">Ribokinase</fullName>
        <shortName evidence="9">RK</shortName>
        <ecNumber evidence="9">2.7.1.15</ecNumber>
    </recommendedName>
</protein>
<accession>A0A7D7QH96</accession>
<proteinExistence type="inferred from homology"/>
<comment type="caution">
    <text evidence="9">Lacks conserved residue(s) required for the propagation of feature annotation.</text>
</comment>
<keyword evidence="3 9" id="KW-0547">Nucleotide-binding</keyword>
<evidence type="ECO:0000256" key="8">
    <source>
        <dbReference type="ARBA" id="ARBA00023277"/>
    </source>
</evidence>
<keyword evidence="7 9" id="KW-0630">Potassium</keyword>
<comment type="cofactor">
    <cofactor evidence="9">
        <name>Mg(2+)</name>
        <dbReference type="ChEBI" id="CHEBI:18420"/>
    </cofactor>
    <text evidence="9">Requires a divalent cation, most likely magnesium in vivo, as an electrophilic catalyst to aid phosphoryl group transfer. It is the chelate of the metal and the nucleotide that is the actual substrate.</text>
</comment>
<comment type="similarity">
    <text evidence="9">Belongs to the carbohydrate kinase PfkB family. Ribokinase subfamily.</text>
</comment>
<evidence type="ECO:0000256" key="6">
    <source>
        <dbReference type="ARBA" id="ARBA00022842"/>
    </source>
</evidence>
<dbReference type="InterPro" id="IPR002139">
    <property type="entry name" value="Ribo/fructo_kinase"/>
</dbReference>
<dbReference type="GO" id="GO:0004747">
    <property type="term" value="F:ribokinase activity"/>
    <property type="evidence" value="ECO:0007669"/>
    <property type="project" value="UniProtKB-UniRule"/>
</dbReference>
<dbReference type="Gene3D" id="3.40.1190.20">
    <property type="match status" value="1"/>
</dbReference>
<evidence type="ECO:0000256" key="7">
    <source>
        <dbReference type="ARBA" id="ARBA00022958"/>
    </source>
</evidence>
<gene>
    <name evidence="9" type="primary">rbsK</name>
    <name evidence="11" type="ORF">H1R19_20280</name>
</gene>
<dbReference type="PANTHER" id="PTHR10584">
    <property type="entry name" value="SUGAR KINASE"/>
    <property type="match status" value="1"/>
</dbReference>
<name>A0A7D7QH96_9ACTN</name>
<evidence type="ECO:0000256" key="9">
    <source>
        <dbReference type="HAMAP-Rule" id="MF_01987"/>
    </source>
</evidence>
<evidence type="ECO:0000313" key="12">
    <source>
        <dbReference type="Proteomes" id="UP000515663"/>
    </source>
</evidence>
<sequence length="316" mass="30905">MTGTRPARLLVVGAVNVDLVVAAQRLPGPGETVVGPGVAQHGGGKGANAAVAAARAGAEVRFCGAVGADAMGTGALDELRVEGIDVTDVRILAGTATGTALIVVDPKGENQIAVGAGANAEVDPTAVRRAVVRAADWAGCVLVSTEIPPSAVRAVVETAALHGLPCVLNPAPVFAGIVDLLAHGPVVTPNRTELEDLYGLLPNVGDSTSGTSLSVNEMAAAIASVSHASVLVTLGAEGAVVVEPSGETTTLPPGRIDEVRDTTGAGDTLNGVLAGSLAGGASLTAAALRGVAAASMSVAHVGARAGMPRAESLMGV</sequence>
<keyword evidence="9" id="KW-0963">Cytoplasm</keyword>
<feature type="binding site" evidence="9">
    <location>
        <position position="300"/>
    </location>
    <ligand>
        <name>K(+)</name>
        <dbReference type="ChEBI" id="CHEBI:29103"/>
    </ligand>
</feature>
<feature type="binding site" evidence="9">
    <location>
        <position position="297"/>
    </location>
    <ligand>
        <name>K(+)</name>
        <dbReference type="ChEBI" id="CHEBI:29103"/>
    </ligand>
</feature>
<dbReference type="GO" id="GO:0005524">
    <property type="term" value="F:ATP binding"/>
    <property type="evidence" value="ECO:0007669"/>
    <property type="project" value="UniProtKB-UniRule"/>
</dbReference>
<dbReference type="Pfam" id="PF00294">
    <property type="entry name" value="PfkB"/>
    <property type="match status" value="1"/>
</dbReference>
<dbReference type="InterPro" id="IPR011611">
    <property type="entry name" value="PfkB_dom"/>
</dbReference>
<feature type="binding site" evidence="9">
    <location>
        <begin position="16"/>
        <end position="18"/>
    </location>
    <ligand>
        <name>substrate</name>
    </ligand>
</feature>
<comment type="function">
    <text evidence="9">Catalyzes the phosphorylation of ribose at O-5 in a reaction requiring ATP and magnesium. The resulting D-ribose-5-phosphate can then be used either for sythesis of nucleotides, histidine, and tryptophan, or as a component of the pentose phosphate pathway.</text>
</comment>
<dbReference type="PANTHER" id="PTHR10584:SF166">
    <property type="entry name" value="RIBOKINASE"/>
    <property type="match status" value="1"/>
</dbReference>
<keyword evidence="1 9" id="KW-0808">Transferase</keyword>
<evidence type="ECO:0000256" key="3">
    <source>
        <dbReference type="ARBA" id="ARBA00022741"/>
    </source>
</evidence>
<feature type="binding site" evidence="9">
    <location>
        <position position="190"/>
    </location>
    <ligand>
        <name>ATP</name>
        <dbReference type="ChEBI" id="CHEBI:30616"/>
    </ligand>
</feature>
<evidence type="ECO:0000256" key="4">
    <source>
        <dbReference type="ARBA" id="ARBA00022777"/>
    </source>
</evidence>
<feature type="binding site" evidence="9">
    <location>
        <position position="263"/>
    </location>
    <ligand>
        <name>K(+)</name>
        <dbReference type="ChEBI" id="CHEBI:29103"/>
    </ligand>
</feature>
<comment type="activity regulation">
    <text evidence="9">Activated by a monovalent cation that binds near, but not in, the active site. The most likely occupant of the site in vivo is potassium. Ion binding induces a conformational change that may alter substrate affinity.</text>
</comment>
<dbReference type="Proteomes" id="UP000515663">
    <property type="component" value="Chromosome"/>
</dbReference>
<feature type="binding site" evidence="9">
    <location>
        <begin position="44"/>
        <end position="48"/>
    </location>
    <ligand>
        <name>substrate</name>
    </ligand>
</feature>
<comment type="subunit">
    <text evidence="9">Homodimer.</text>
</comment>
<evidence type="ECO:0000256" key="2">
    <source>
        <dbReference type="ARBA" id="ARBA00022723"/>
    </source>
</evidence>
<dbReference type="EC" id="2.7.1.15" evidence="9"/>
<dbReference type="RefSeq" id="WP_219849985.1">
    <property type="nucleotide sequence ID" value="NZ_CP059491.1"/>
</dbReference>
<dbReference type="GO" id="GO:0046872">
    <property type="term" value="F:metal ion binding"/>
    <property type="evidence" value="ECO:0007669"/>
    <property type="project" value="UniProtKB-KW"/>
</dbReference>
<dbReference type="GO" id="GO:0005737">
    <property type="term" value="C:cytoplasm"/>
    <property type="evidence" value="ECO:0007669"/>
    <property type="project" value="UniProtKB-SubCell"/>
</dbReference>
<feature type="domain" description="Carbohydrate kinase PfkB" evidence="10">
    <location>
        <begin position="8"/>
        <end position="308"/>
    </location>
</feature>
<dbReference type="SUPFAM" id="SSF53613">
    <property type="entry name" value="Ribokinase-like"/>
    <property type="match status" value="1"/>
</dbReference>
<keyword evidence="4 9" id="KW-0418">Kinase</keyword>
<dbReference type="EMBL" id="CP059491">
    <property type="protein sequence ID" value="QMT01164.1"/>
    <property type="molecule type" value="Genomic_DNA"/>
</dbReference>
<feature type="binding site" evidence="9">
    <location>
        <begin position="266"/>
        <end position="267"/>
    </location>
    <ligand>
        <name>ATP</name>
        <dbReference type="ChEBI" id="CHEBI:30616"/>
    </ligand>
</feature>
<feature type="binding site" evidence="9">
    <location>
        <position position="267"/>
    </location>
    <ligand>
        <name>substrate</name>
    </ligand>
</feature>
<dbReference type="UniPathway" id="UPA00916">
    <property type="reaction ID" value="UER00889"/>
</dbReference>
<comment type="subcellular location">
    <subcellularLocation>
        <location evidence="9">Cytoplasm</location>
    </subcellularLocation>
</comment>
<feature type="binding site" evidence="9">
    <location>
        <position position="146"/>
    </location>
    <ligand>
        <name>substrate</name>
    </ligand>
</feature>
<evidence type="ECO:0000256" key="5">
    <source>
        <dbReference type="ARBA" id="ARBA00022840"/>
    </source>
</evidence>
<feature type="binding site" evidence="9">
    <location>
        <position position="261"/>
    </location>
    <ligand>
        <name>K(+)</name>
        <dbReference type="ChEBI" id="CHEBI:29103"/>
    </ligand>
</feature>
<keyword evidence="12" id="KW-1185">Reference proteome</keyword>
<dbReference type="AlphaFoldDB" id="A0A7D7QH96"/>
<keyword evidence="2 9" id="KW-0479">Metal-binding</keyword>
<feature type="binding site" evidence="9">
    <location>
        <position position="302"/>
    </location>
    <ligand>
        <name>K(+)</name>
        <dbReference type="ChEBI" id="CHEBI:29103"/>
    </ligand>
</feature>
<dbReference type="PRINTS" id="PR00990">
    <property type="entry name" value="RIBOKINASE"/>
</dbReference>
<organism evidence="11 12">
    <name type="scientific">Gordonia jinghuaiqii</name>
    <dbReference type="NCBI Taxonomy" id="2758710"/>
    <lineage>
        <taxon>Bacteria</taxon>
        <taxon>Bacillati</taxon>
        <taxon>Actinomycetota</taxon>
        <taxon>Actinomycetes</taxon>
        <taxon>Mycobacteriales</taxon>
        <taxon>Gordoniaceae</taxon>
        <taxon>Gordonia</taxon>
    </lineage>
</organism>
<evidence type="ECO:0000256" key="1">
    <source>
        <dbReference type="ARBA" id="ARBA00022679"/>
    </source>
</evidence>